<feature type="region of interest" description="Disordered" evidence="11">
    <location>
        <begin position="1"/>
        <end position="56"/>
    </location>
</feature>
<evidence type="ECO:0000256" key="11">
    <source>
        <dbReference type="SAM" id="MobiDB-lite"/>
    </source>
</evidence>
<feature type="compositionally biased region" description="Basic and acidic residues" evidence="11">
    <location>
        <begin position="1"/>
        <end position="13"/>
    </location>
</feature>
<evidence type="ECO:0000256" key="4">
    <source>
        <dbReference type="ARBA" id="ARBA00022454"/>
    </source>
</evidence>
<feature type="domain" description="SET" evidence="13">
    <location>
        <begin position="768"/>
        <end position="885"/>
    </location>
</feature>
<dbReference type="InterPro" id="IPR042294">
    <property type="entry name" value="SETD2_animal"/>
</dbReference>
<keyword evidence="5" id="KW-0489">Methyltransferase</keyword>
<dbReference type="PANTHER" id="PTHR46711">
    <property type="entry name" value="HISTONE-LYSINE N-METHYLTRANSFERASE SETD2"/>
    <property type="match status" value="1"/>
</dbReference>
<evidence type="ECO:0000256" key="2">
    <source>
        <dbReference type="ARBA" id="ARBA00004286"/>
    </source>
</evidence>
<dbReference type="InterPro" id="IPR013257">
    <property type="entry name" value="SRI"/>
</dbReference>
<dbReference type="PROSITE" id="PS50868">
    <property type="entry name" value="POST_SET"/>
    <property type="match status" value="1"/>
</dbReference>
<evidence type="ECO:0000259" key="14">
    <source>
        <dbReference type="PROSITE" id="PS50868"/>
    </source>
</evidence>
<proteinExistence type="predicted"/>
<feature type="compositionally biased region" description="Low complexity" evidence="11">
    <location>
        <begin position="181"/>
        <end position="192"/>
    </location>
</feature>
<gene>
    <name evidence="16" type="ORF">KR093_005040</name>
</gene>
<feature type="compositionally biased region" description="Basic residues" evidence="11">
    <location>
        <begin position="532"/>
        <end position="541"/>
    </location>
</feature>
<feature type="compositionally biased region" description="Basic residues" evidence="11">
    <location>
        <begin position="506"/>
        <end position="523"/>
    </location>
</feature>
<feature type="compositionally biased region" description="Polar residues" evidence="11">
    <location>
        <begin position="1199"/>
        <end position="1211"/>
    </location>
</feature>
<dbReference type="SMART" id="SM00508">
    <property type="entry name" value="PostSET"/>
    <property type="match status" value="1"/>
</dbReference>
<dbReference type="InterPro" id="IPR006560">
    <property type="entry name" value="AWS_dom"/>
</dbReference>
<dbReference type="InterPro" id="IPR044437">
    <property type="entry name" value="SETD2/Set2_SET"/>
</dbReference>
<dbReference type="CDD" id="cd19172">
    <property type="entry name" value="SET_SETD2"/>
    <property type="match status" value="1"/>
</dbReference>
<evidence type="ECO:0000259" key="15">
    <source>
        <dbReference type="PROSITE" id="PS51215"/>
    </source>
</evidence>
<feature type="region of interest" description="Disordered" evidence="11">
    <location>
        <begin position="363"/>
        <end position="382"/>
    </location>
</feature>
<feature type="compositionally biased region" description="Basic residues" evidence="11">
    <location>
        <begin position="643"/>
        <end position="653"/>
    </location>
</feature>
<evidence type="ECO:0000256" key="1">
    <source>
        <dbReference type="ARBA" id="ARBA00004123"/>
    </source>
</evidence>
<keyword evidence="9" id="KW-0804">Transcription</keyword>
<dbReference type="GO" id="GO:0006355">
    <property type="term" value="P:regulation of DNA-templated transcription"/>
    <property type="evidence" value="ECO:0007669"/>
    <property type="project" value="InterPro"/>
</dbReference>
<evidence type="ECO:0000256" key="3">
    <source>
        <dbReference type="ARBA" id="ARBA00012178"/>
    </source>
</evidence>
<dbReference type="EC" id="2.1.1.359" evidence="3"/>
<feature type="compositionally biased region" description="Basic and acidic residues" evidence="11">
    <location>
        <begin position="542"/>
        <end position="565"/>
    </location>
</feature>
<evidence type="ECO:0000256" key="6">
    <source>
        <dbReference type="ARBA" id="ARBA00022679"/>
    </source>
</evidence>
<evidence type="ECO:0000256" key="7">
    <source>
        <dbReference type="ARBA" id="ARBA00022691"/>
    </source>
</evidence>
<feature type="compositionally biased region" description="Basic and acidic residues" evidence="11">
    <location>
        <begin position="1174"/>
        <end position="1195"/>
    </location>
</feature>
<evidence type="ECO:0000256" key="5">
    <source>
        <dbReference type="ARBA" id="ARBA00022603"/>
    </source>
</evidence>
<dbReference type="Proteomes" id="UP001200034">
    <property type="component" value="Unassembled WGS sequence"/>
</dbReference>
<dbReference type="SMART" id="SM00570">
    <property type="entry name" value="AWS"/>
    <property type="match status" value="1"/>
</dbReference>
<keyword evidence="6" id="KW-0808">Transferase</keyword>
<dbReference type="Pfam" id="PF08236">
    <property type="entry name" value="SRI"/>
    <property type="match status" value="1"/>
</dbReference>
<accession>A0AAD4KA09</accession>
<evidence type="ECO:0000259" key="12">
    <source>
        <dbReference type="PROSITE" id="PS50020"/>
    </source>
</evidence>
<feature type="region of interest" description="Disordered" evidence="11">
    <location>
        <begin position="629"/>
        <end position="661"/>
    </location>
</feature>
<feature type="region of interest" description="Disordered" evidence="11">
    <location>
        <begin position="174"/>
        <end position="206"/>
    </location>
</feature>
<evidence type="ECO:0000256" key="10">
    <source>
        <dbReference type="ARBA" id="ARBA00023242"/>
    </source>
</evidence>
<dbReference type="GO" id="GO:0005694">
    <property type="term" value="C:chromosome"/>
    <property type="evidence" value="ECO:0007669"/>
    <property type="project" value="UniProtKB-SubCell"/>
</dbReference>
<comment type="subcellular location">
    <subcellularLocation>
        <location evidence="2">Chromosome</location>
    </subcellularLocation>
    <subcellularLocation>
        <location evidence="1">Nucleus</location>
    </subcellularLocation>
</comment>
<dbReference type="PROSITE" id="PS50020">
    <property type="entry name" value="WW_DOMAIN_2"/>
    <property type="match status" value="1"/>
</dbReference>
<feature type="domain" description="Post-SET" evidence="14">
    <location>
        <begin position="892"/>
        <end position="908"/>
    </location>
</feature>
<keyword evidence="7" id="KW-0949">S-adenosyl-L-methionine</keyword>
<dbReference type="GO" id="GO:0005634">
    <property type="term" value="C:nucleus"/>
    <property type="evidence" value="ECO:0007669"/>
    <property type="project" value="UniProtKB-SubCell"/>
</dbReference>
<dbReference type="PANTHER" id="PTHR46711:SF1">
    <property type="entry name" value="HISTONE-LYSINE N-METHYLTRANSFERASE SETD2"/>
    <property type="match status" value="1"/>
</dbReference>
<feature type="domain" description="WW" evidence="12">
    <location>
        <begin position="1348"/>
        <end position="1381"/>
    </location>
</feature>
<organism evidence="16 17">
    <name type="scientific">Drosophila rubida</name>
    <dbReference type="NCBI Taxonomy" id="30044"/>
    <lineage>
        <taxon>Eukaryota</taxon>
        <taxon>Metazoa</taxon>
        <taxon>Ecdysozoa</taxon>
        <taxon>Arthropoda</taxon>
        <taxon>Hexapoda</taxon>
        <taxon>Insecta</taxon>
        <taxon>Pterygota</taxon>
        <taxon>Neoptera</taxon>
        <taxon>Endopterygota</taxon>
        <taxon>Diptera</taxon>
        <taxon>Brachycera</taxon>
        <taxon>Muscomorpha</taxon>
        <taxon>Ephydroidea</taxon>
        <taxon>Drosophilidae</taxon>
        <taxon>Drosophila</taxon>
    </lineage>
</organism>
<comment type="caution">
    <text evidence="16">The sequence shown here is derived from an EMBL/GenBank/DDBJ whole genome shotgun (WGS) entry which is preliminary data.</text>
</comment>
<keyword evidence="4" id="KW-0158">Chromosome</keyword>
<feature type="compositionally biased region" description="Pro residues" evidence="11">
    <location>
        <begin position="1524"/>
        <end position="1534"/>
    </location>
</feature>
<protein>
    <recommendedName>
        <fullName evidence="3">[histone H3]-lysine(36) N-trimethyltransferase</fullName>
        <ecNumber evidence="3">2.1.1.359</ecNumber>
    </recommendedName>
</protein>
<dbReference type="Pfam" id="PF17907">
    <property type="entry name" value="AWS"/>
    <property type="match status" value="1"/>
</dbReference>
<dbReference type="SMART" id="SM00456">
    <property type="entry name" value="WW"/>
    <property type="match status" value="1"/>
</dbReference>
<dbReference type="SUPFAM" id="SSF51045">
    <property type="entry name" value="WW domain"/>
    <property type="match status" value="1"/>
</dbReference>
<feature type="region of interest" description="Disordered" evidence="11">
    <location>
        <begin position="1146"/>
        <end position="1241"/>
    </location>
</feature>
<feature type="region of interest" description="Disordered" evidence="11">
    <location>
        <begin position="461"/>
        <end position="577"/>
    </location>
</feature>
<feature type="domain" description="AWS" evidence="15">
    <location>
        <begin position="717"/>
        <end position="766"/>
    </location>
</feature>
<dbReference type="PROSITE" id="PS50280">
    <property type="entry name" value="SET"/>
    <property type="match status" value="1"/>
</dbReference>
<dbReference type="GO" id="GO:0032259">
    <property type="term" value="P:methylation"/>
    <property type="evidence" value="ECO:0007669"/>
    <property type="project" value="UniProtKB-KW"/>
</dbReference>
<sequence length="1713" mass="193781">MDEQVKSEAEERPASPSPSASSSPKPCKRFDHGSNNNNNASKASANGLKPETKMQTAAVEMKAEDVSSASNQYRRSTRKKIKKFDVCDLLKKDRRNRKTKIESLLSFNIPAGTNAAPNEMQIAARKQSQPLPRDIANYCMHGRIWKQPRVRLKDMAFTEIGRAAVARYNKRNNSISSGVYSDTDSNSKNSTTGLSEDAASTTTTCSKPKTKLRVLIKRMPMPLSGGCNDDNAQNASLDMPGQEQLQDVQMEEESAALVSVAKTNEETEADTKTEMIVDDNYDSYAVGQQAETVEATQILTKKEDEPQSVINDVELLDVSASTNNMILEAIFAQIAVTSSQSIQKTELQNTELNRSNYNIDLSLNRTYDNNSSNKSDLESQNKVPEKTIALGTQQVNNKASDPNVTETVTALINIPKPNQYKEAQQLNVPLTAESAASVEWPATATPCIPAVVEQKLLATTAAGEKKKPTDESLTATEATTIEEKPNRKRKKKQPKVDKKSTATKERAHKLKNKSKPKSKSKSSKRAELRSKINLKRLKHKRQAETKPRTRAQREKNVDRKAESKSEANAGLPTPTADLDAEEMGKFIKTHDNGKASKQTSSEDFALLVANMETPATTPGNSPQHNIVESPFTTDSSVGGGAVRRSHRIKRKRPAAAAGKLHCESNGDAPALSMVEQLAQLSNMDFVNEQFMRHEGLNTFQLLRDNYYRCARQVSQENAEMQCDCEDAQLDHQCCGNGCINRLLMIECGPLCSNGQRCTNKRFQLHQCWPCRVFRTEKKGCGITAEISIAPGVFIMEYVGEVIDSEEFERRQHLYSLDRNRHYYFMALRGEAIIDATAKGNISRYINHSCDPNAETQKWTVNGELRIGFFSVKRIEAGEEITFDYQYQRYGRDAQRCYCEASNCRGWIGGEPDAAANEGEQLVDDMEEQQPEAEQQQQQMVEEESYGVKSKLRKSSNKSRPKSAKHSSRKSRAKPKDREYKAGRWLRPSCGVDAATTEDPDVLEQLSLLRRSGLKNQADTLRFSRCMVRAKLQPSRVQLLQLLTRGELPCRRLFLDYHGLRLLHAWISDSRHAHDVQLRSALLDALDALPIPNRTLLTESHVYQCVQSWSSLSAPAASHQQQLLHKWSTLPEIYRIPKRERIEQMKAHERAADGHATTALEDSHSNRATAASDPYRQDRFRRDQPSSSHSRYDKFKQLPRPSTHSHFSSGQANGAIEGHNAFKADARRRGDPRSNRTMSKELRRSLFERKVAQDEAEKRNFFDEQIEHEMRCKFFGADASTDSRSLPFYQNIQTKQWFNRLDEPVATPKCVGDAVDYSASSCSSSEAEGLEEEVDETGLEKYKLPPDVESLPLSWTWNKTDDGTIYYYHLRDRVPQWEPPNAEQRKQRLVDDLPISDKEEMVDPNALIDIDEKIVSTMDEQQLTQYIEEKAEERRKLRLERLASVRTFTPDEELSSSQLEARSYRNNKELMRLRMDAYPSTADAQLRELYDIPHSYNYWPEDEASGSLAQLSLGDGFLASLPLTIPQPEPEPQPQPASAAKQDNANDQLSVEPSTSSKAAAQRSLSDLPTPQLPYEYQEAVDNLLNMRRQLMESYDKTPDMLEKKPPRARYVSCVGKKESDKFRSEISVLVAEYLRPYCMENCQMGHITSEEDYQYLINRLSHHITNKEMRFCDSNGTMMTVSDSVKYKSYEFIKDYMYKKGPVYKKPAYDLDH</sequence>
<feature type="compositionally biased region" description="Basic residues" evidence="11">
    <location>
        <begin position="949"/>
        <end position="972"/>
    </location>
</feature>
<dbReference type="InterPro" id="IPR001202">
    <property type="entry name" value="WW_dom"/>
</dbReference>
<dbReference type="Gene3D" id="1.10.1740.100">
    <property type="entry name" value="Set2, Rpb1 interacting domain"/>
    <property type="match status" value="1"/>
</dbReference>
<dbReference type="InterPro" id="IPR046341">
    <property type="entry name" value="SET_dom_sf"/>
</dbReference>
<evidence type="ECO:0000256" key="9">
    <source>
        <dbReference type="ARBA" id="ARBA00023163"/>
    </source>
</evidence>
<feature type="compositionally biased region" description="Basic and acidic residues" evidence="11">
    <location>
        <begin position="1219"/>
        <end position="1241"/>
    </location>
</feature>
<feature type="region of interest" description="Disordered" evidence="11">
    <location>
        <begin position="922"/>
        <end position="978"/>
    </location>
</feature>
<feature type="compositionally biased region" description="Basic and acidic residues" evidence="11">
    <location>
        <begin position="494"/>
        <end position="505"/>
    </location>
</feature>
<dbReference type="InterPro" id="IPR036020">
    <property type="entry name" value="WW_dom_sf"/>
</dbReference>
<dbReference type="PROSITE" id="PS51215">
    <property type="entry name" value="AWS"/>
    <property type="match status" value="1"/>
</dbReference>
<keyword evidence="8" id="KW-0805">Transcription regulation</keyword>
<feature type="compositionally biased region" description="Polar residues" evidence="11">
    <location>
        <begin position="363"/>
        <end position="374"/>
    </location>
</feature>
<feature type="region of interest" description="Disordered" evidence="11">
    <location>
        <begin position="1519"/>
        <end position="1572"/>
    </location>
</feature>
<evidence type="ECO:0000256" key="8">
    <source>
        <dbReference type="ARBA" id="ARBA00023015"/>
    </source>
</evidence>
<dbReference type="GO" id="GO:0140955">
    <property type="term" value="F:histone H3K36 trimethyltransferase activity"/>
    <property type="evidence" value="ECO:0007669"/>
    <property type="project" value="UniProtKB-EC"/>
</dbReference>
<evidence type="ECO:0000313" key="16">
    <source>
        <dbReference type="EMBL" id="KAH8387153.1"/>
    </source>
</evidence>
<dbReference type="SMART" id="SM00317">
    <property type="entry name" value="SET"/>
    <property type="match status" value="1"/>
</dbReference>
<dbReference type="InterPro" id="IPR001214">
    <property type="entry name" value="SET_dom"/>
</dbReference>
<dbReference type="EMBL" id="JAJJHW010000095">
    <property type="protein sequence ID" value="KAH8387153.1"/>
    <property type="molecule type" value="Genomic_DNA"/>
</dbReference>
<name>A0AAD4KA09_9MUSC</name>
<reference evidence="16" key="1">
    <citation type="journal article" date="2021" name="Mol. Ecol. Resour.">
        <title>Phylogenomic analyses of the genus Drosophila reveals genomic signals of climate adaptation.</title>
        <authorList>
            <person name="Li F."/>
            <person name="Rane R.V."/>
            <person name="Luria V."/>
            <person name="Xiong Z."/>
            <person name="Chen J."/>
            <person name="Li Z."/>
            <person name="Catullo R.A."/>
            <person name="Griffin P.C."/>
            <person name="Schiffer M."/>
            <person name="Pearce S."/>
            <person name="Lee S.F."/>
            <person name="McElroy K."/>
            <person name="Stocker A."/>
            <person name="Shirriffs J."/>
            <person name="Cockerell F."/>
            <person name="Coppin C."/>
            <person name="Sgro C.M."/>
            <person name="Karger A."/>
            <person name="Cain J.W."/>
            <person name="Weber J.A."/>
            <person name="Santpere G."/>
            <person name="Kirschner M.W."/>
            <person name="Hoffmann A.A."/>
            <person name="Oakeshott J.G."/>
            <person name="Zhang G."/>
        </authorList>
    </citation>
    <scope>NUCLEOTIDE SEQUENCE</scope>
    <source>
        <strain evidence="16">BGI-SZ-2011g</strain>
    </source>
</reference>
<dbReference type="InterPro" id="IPR038190">
    <property type="entry name" value="SRI_sf"/>
</dbReference>
<feature type="compositionally biased region" description="Polar residues" evidence="11">
    <location>
        <begin position="1540"/>
        <end position="1568"/>
    </location>
</feature>
<dbReference type="Pfam" id="PF00856">
    <property type="entry name" value="SET"/>
    <property type="match status" value="1"/>
</dbReference>
<dbReference type="InterPro" id="IPR003616">
    <property type="entry name" value="Post-SET_dom"/>
</dbReference>
<dbReference type="SUPFAM" id="SSF82199">
    <property type="entry name" value="SET domain"/>
    <property type="match status" value="1"/>
</dbReference>
<dbReference type="CDD" id="cd00201">
    <property type="entry name" value="WW"/>
    <property type="match status" value="1"/>
</dbReference>
<keyword evidence="10" id="KW-0539">Nucleus</keyword>
<feature type="compositionally biased region" description="Low complexity" evidence="11">
    <location>
        <begin position="34"/>
        <end position="46"/>
    </location>
</feature>
<keyword evidence="17" id="KW-1185">Reference proteome</keyword>
<evidence type="ECO:0000259" key="13">
    <source>
        <dbReference type="PROSITE" id="PS50280"/>
    </source>
</evidence>
<evidence type="ECO:0000313" key="17">
    <source>
        <dbReference type="Proteomes" id="UP001200034"/>
    </source>
</evidence>
<dbReference type="Gene3D" id="2.170.270.10">
    <property type="entry name" value="SET domain"/>
    <property type="match status" value="1"/>
</dbReference>